<keyword evidence="1" id="KW-1133">Transmembrane helix</keyword>
<sequence length="120" mass="13801">MCGSVTGWFLIESWNDSLFPWKAETIFYGINAFLCVVSILWVAGALPIQMNKFKETFHSKTHARLLYYHTKDEMYLKRDLNEPDFALTGCEMISYKRSTILAFIGTLLTYTVLVVNADSK</sequence>
<dbReference type="OrthoDB" id="6415195at2759"/>
<protein>
    <submittedName>
        <fullName evidence="2">Uncharacterized protein</fullName>
    </submittedName>
</protein>
<feature type="transmembrane region" description="Helical" evidence="1">
    <location>
        <begin position="100"/>
        <end position="117"/>
    </location>
</feature>
<proteinExistence type="predicted"/>
<accession>A0A8X6JA96</accession>
<dbReference type="EMBL" id="BMAV01026532">
    <property type="protein sequence ID" value="GFS51213.1"/>
    <property type="molecule type" value="Genomic_DNA"/>
</dbReference>
<dbReference type="EMBL" id="BMAV01008399">
    <property type="protein sequence ID" value="GFY51965.1"/>
    <property type="molecule type" value="Genomic_DNA"/>
</dbReference>
<reference evidence="2" key="1">
    <citation type="submission" date="2020-08" db="EMBL/GenBank/DDBJ databases">
        <title>Multicomponent nature underlies the extraordinary mechanical properties of spider dragline silk.</title>
        <authorList>
            <person name="Kono N."/>
            <person name="Nakamura H."/>
            <person name="Mori M."/>
            <person name="Yoshida Y."/>
            <person name="Ohtoshi R."/>
            <person name="Malay A.D."/>
            <person name="Moran D.A.P."/>
            <person name="Tomita M."/>
            <person name="Numata K."/>
            <person name="Arakawa K."/>
        </authorList>
    </citation>
    <scope>NUCLEOTIDE SEQUENCE</scope>
</reference>
<comment type="caution">
    <text evidence="2">The sequence shown here is derived from an EMBL/GenBank/DDBJ whole genome shotgun (WGS) entry which is preliminary data.</text>
</comment>
<keyword evidence="4" id="KW-1185">Reference proteome</keyword>
<gene>
    <name evidence="2" type="primary">AVEN_213415_1</name>
    <name evidence="2" type="ORF">TNIN_332941</name>
    <name evidence="3" type="ORF">TNIN_486081</name>
</gene>
<evidence type="ECO:0000313" key="2">
    <source>
        <dbReference type="EMBL" id="GFS51213.1"/>
    </source>
</evidence>
<keyword evidence="1" id="KW-0472">Membrane</keyword>
<dbReference type="Proteomes" id="UP000886998">
    <property type="component" value="Unassembled WGS sequence"/>
</dbReference>
<feature type="transmembrane region" description="Helical" evidence="1">
    <location>
        <begin position="26"/>
        <end position="48"/>
    </location>
</feature>
<evidence type="ECO:0000256" key="1">
    <source>
        <dbReference type="SAM" id="Phobius"/>
    </source>
</evidence>
<keyword evidence="1" id="KW-0812">Transmembrane</keyword>
<name>A0A8X6JA96_9ARAC</name>
<evidence type="ECO:0000313" key="4">
    <source>
        <dbReference type="Proteomes" id="UP000886998"/>
    </source>
</evidence>
<dbReference type="AlphaFoldDB" id="A0A8X6JA96"/>
<evidence type="ECO:0000313" key="3">
    <source>
        <dbReference type="EMBL" id="GFY51965.1"/>
    </source>
</evidence>
<organism evidence="2 4">
    <name type="scientific">Trichonephila inaurata madagascariensis</name>
    <dbReference type="NCBI Taxonomy" id="2747483"/>
    <lineage>
        <taxon>Eukaryota</taxon>
        <taxon>Metazoa</taxon>
        <taxon>Ecdysozoa</taxon>
        <taxon>Arthropoda</taxon>
        <taxon>Chelicerata</taxon>
        <taxon>Arachnida</taxon>
        <taxon>Araneae</taxon>
        <taxon>Araneomorphae</taxon>
        <taxon>Entelegynae</taxon>
        <taxon>Araneoidea</taxon>
        <taxon>Nephilidae</taxon>
        <taxon>Trichonephila</taxon>
        <taxon>Trichonephila inaurata</taxon>
    </lineage>
</organism>